<accession>A0A0F9HHQ7</accession>
<gene>
    <name evidence="1" type="ORF">LCGC14_1703780</name>
</gene>
<proteinExistence type="predicted"/>
<comment type="caution">
    <text evidence="1">The sequence shown here is derived from an EMBL/GenBank/DDBJ whole genome shotgun (WGS) entry which is preliminary data.</text>
</comment>
<evidence type="ECO:0000313" key="1">
    <source>
        <dbReference type="EMBL" id="KKM14672.1"/>
    </source>
</evidence>
<sequence>MAQITVATPIPGSDLYDQAKAQGDLLETDWDQYDFTSPTMKGQLPKKTLDALMHRAYLKVYLSKRFLLSMFSQRTNLQRLRRTMFGVFWSWIWFLLKEQVRCWFGTRRKSSQPHRRGVAAGK</sequence>
<name>A0A0F9HHQ7_9ZZZZ</name>
<organism evidence="1">
    <name type="scientific">marine sediment metagenome</name>
    <dbReference type="NCBI Taxonomy" id="412755"/>
    <lineage>
        <taxon>unclassified sequences</taxon>
        <taxon>metagenomes</taxon>
        <taxon>ecological metagenomes</taxon>
    </lineage>
</organism>
<protein>
    <recommendedName>
        <fullName evidence="2">DUF4070 domain-containing protein</fullName>
    </recommendedName>
</protein>
<reference evidence="1" key="1">
    <citation type="journal article" date="2015" name="Nature">
        <title>Complex archaea that bridge the gap between prokaryotes and eukaryotes.</title>
        <authorList>
            <person name="Spang A."/>
            <person name="Saw J.H."/>
            <person name="Jorgensen S.L."/>
            <person name="Zaremba-Niedzwiedzka K."/>
            <person name="Martijn J."/>
            <person name="Lind A.E."/>
            <person name="van Eijk R."/>
            <person name="Schleper C."/>
            <person name="Guy L."/>
            <person name="Ettema T.J."/>
        </authorList>
    </citation>
    <scope>NUCLEOTIDE SEQUENCE</scope>
</reference>
<evidence type="ECO:0008006" key="2">
    <source>
        <dbReference type="Google" id="ProtNLM"/>
    </source>
</evidence>
<dbReference type="AlphaFoldDB" id="A0A0F9HHQ7"/>
<dbReference type="EMBL" id="LAZR01015093">
    <property type="protein sequence ID" value="KKM14672.1"/>
    <property type="molecule type" value="Genomic_DNA"/>
</dbReference>